<dbReference type="InterPro" id="IPR025996">
    <property type="entry name" value="MT1864/Rv1816-like_C"/>
</dbReference>
<keyword evidence="4" id="KW-0238">DNA-binding</keyword>
<dbReference type="InterPro" id="IPR036271">
    <property type="entry name" value="Tet_transcr_reg_TetR-rel_C_sf"/>
</dbReference>
<reference evidence="5" key="1">
    <citation type="submission" date="2017-04" db="EMBL/GenBank/DDBJ databases">
        <authorList>
            <person name="Varghese N."/>
            <person name="Submissions S."/>
        </authorList>
    </citation>
    <scope>NUCLEOTIDE SEQUENCE [LARGE SCALE GENOMIC DNA]</scope>
    <source>
        <strain evidence="5">RKEM611</strain>
    </source>
</reference>
<evidence type="ECO:0000313" key="5">
    <source>
        <dbReference type="Proteomes" id="UP000192907"/>
    </source>
</evidence>
<feature type="domain" description="HTH-type transcriptional regulator MT1864/Rv1816-like C-terminal" evidence="3">
    <location>
        <begin position="83"/>
        <end position="182"/>
    </location>
</feature>
<dbReference type="Gene3D" id="1.10.357.10">
    <property type="entry name" value="Tetracycline Repressor, domain 2"/>
    <property type="match status" value="1"/>
</dbReference>
<dbReference type="EMBL" id="FWZT01000005">
    <property type="protein sequence ID" value="SMF10885.1"/>
    <property type="molecule type" value="Genomic_DNA"/>
</dbReference>
<keyword evidence="2" id="KW-0804">Transcription</keyword>
<gene>
    <name evidence="4" type="ORF">SAMN06296036_10533</name>
</gene>
<dbReference type="STRING" id="1513793.SAMN06296036_10533"/>
<evidence type="ECO:0000313" key="4">
    <source>
        <dbReference type="EMBL" id="SMF10885.1"/>
    </source>
</evidence>
<dbReference type="SUPFAM" id="SSF48498">
    <property type="entry name" value="Tetracyclin repressor-like, C-terminal domain"/>
    <property type="match status" value="1"/>
</dbReference>
<sequence length="200" mass="22595">MNLTSFTDASPRGIFLLHALEDLTANGSKNLCPQRISRKSGIKNYFEDADDLRLALAEVGFQELEERMRAATPPTLPFEERLYQACKAYLEMVMESPALLQLMFGLKEQAHTRAPEPIREAGDAAFSVLEHMMKDAIAQDFLKTNDSRSAALATWSFIHGFSFLMIRSGKTIDDHPEELFEMYQKLHRLLSKGLISAKPN</sequence>
<evidence type="ECO:0000256" key="1">
    <source>
        <dbReference type="ARBA" id="ARBA00023015"/>
    </source>
</evidence>
<protein>
    <submittedName>
        <fullName evidence="4">DNA-binding transcriptional regulator, AcrR family</fullName>
    </submittedName>
</protein>
<name>A0A1Y6BH45_9BACT</name>
<evidence type="ECO:0000259" key="3">
    <source>
        <dbReference type="Pfam" id="PF13305"/>
    </source>
</evidence>
<dbReference type="Proteomes" id="UP000192907">
    <property type="component" value="Unassembled WGS sequence"/>
</dbReference>
<keyword evidence="1" id="KW-0805">Transcription regulation</keyword>
<dbReference type="RefSeq" id="WP_159455230.1">
    <property type="nucleotide sequence ID" value="NZ_FWZT01000005.1"/>
</dbReference>
<dbReference type="GO" id="GO:0003677">
    <property type="term" value="F:DNA binding"/>
    <property type="evidence" value="ECO:0007669"/>
    <property type="project" value="UniProtKB-KW"/>
</dbReference>
<organism evidence="4 5">
    <name type="scientific">Pseudobacteriovorax antillogorgiicola</name>
    <dbReference type="NCBI Taxonomy" id="1513793"/>
    <lineage>
        <taxon>Bacteria</taxon>
        <taxon>Pseudomonadati</taxon>
        <taxon>Bdellovibrionota</taxon>
        <taxon>Oligoflexia</taxon>
        <taxon>Oligoflexales</taxon>
        <taxon>Pseudobacteriovoracaceae</taxon>
        <taxon>Pseudobacteriovorax</taxon>
    </lineage>
</organism>
<accession>A0A1Y6BH45</accession>
<evidence type="ECO:0000256" key="2">
    <source>
        <dbReference type="ARBA" id="ARBA00023163"/>
    </source>
</evidence>
<keyword evidence="5" id="KW-1185">Reference proteome</keyword>
<dbReference type="Pfam" id="PF13305">
    <property type="entry name" value="TetR_C_33"/>
    <property type="match status" value="1"/>
</dbReference>
<dbReference type="AlphaFoldDB" id="A0A1Y6BH45"/>
<proteinExistence type="predicted"/>